<dbReference type="OrthoDB" id="2501865at2759"/>
<proteinExistence type="predicted"/>
<evidence type="ECO:0000313" key="3">
    <source>
        <dbReference type="EMBL" id="KAA1079614.1"/>
    </source>
</evidence>
<keyword evidence="4" id="KW-1185">Reference proteome</keyword>
<keyword evidence="2" id="KW-0175">Coiled coil</keyword>
<dbReference type="EMBL" id="VSWC01000132">
    <property type="protein sequence ID" value="KAA1079614.1"/>
    <property type="molecule type" value="Genomic_DNA"/>
</dbReference>
<dbReference type="GO" id="GO:0003676">
    <property type="term" value="F:nucleic acid binding"/>
    <property type="evidence" value="ECO:0007669"/>
    <property type="project" value="InterPro"/>
</dbReference>
<dbReference type="Gene3D" id="4.10.60.10">
    <property type="entry name" value="Zinc finger, CCHC-type"/>
    <property type="match status" value="1"/>
</dbReference>
<name>A0A5B0MU23_PUCGR</name>
<gene>
    <name evidence="3" type="ORF">PGT21_017471</name>
</gene>
<sequence>MEDLEVQLPSRPSTKPPASSLHIILTKAFGENAKRKANGSINLDAGFVELILDLSANNKRLIQRLEATVDQLNAKVDPLIEQMAEFKNFMKTGPKPATNAGKSFASVASTTLANSIHAPTTRPPTKQVLASLKPKRVIIHSNPANTTLKDVPSGALVQKANEALLGLDARVNGKAIAIRGASMLPSGDVSFYTKNRAHQKWLMDNKHVWSKAVHPDLEATPSTWSVMAHGIPKSFDVSKSANLALLASENSFQVTDLARVRWMGSNETLTKKAGSLVLAFTNKDLALQVEKSGIFLNYDYHRTESFKPRPPQCFKCLKMGHFGRWCREPARCAKCNGKHPTNECPEGIGGVNTCVLCKEGVKNKTEGVGNVDHTPFNMVCPYKKAWFEKKRLPSQ</sequence>
<protein>
    <recommendedName>
        <fullName evidence="5">CCHC-type domain-containing protein</fullName>
    </recommendedName>
</protein>
<evidence type="ECO:0000256" key="1">
    <source>
        <dbReference type="ARBA" id="ARBA00022664"/>
    </source>
</evidence>
<dbReference type="Proteomes" id="UP000324748">
    <property type="component" value="Unassembled WGS sequence"/>
</dbReference>
<dbReference type="GO" id="GO:0008270">
    <property type="term" value="F:zinc ion binding"/>
    <property type="evidence" value="ECO:0007669"/>
    <property type="project" value="InterPro"/>
</dbReference>
<accession>A0A5B0MU23</accession>
<dbReference type="GO" id="GO:0006397">
    <property type="term" value="P:mRNA processing"/>
    <property type="evidence" value="ECO:0007669"/>
    <property type="project" value="UniProtKB-KW"/>
</dbReference>
<feature type="coiled-coil region" evidence="2">
    <location>
        <begin position="55"/>
        <end position="82"/>
    </location>
</feature>
<evidence type="ECO:0000256" key="2">
    <source>
        <dbReference type="SAM" id="Coils"/>
    </source>
</evidence>
<evidence type="ECO:0000313" key="4">
    <source>
        <dbReference type="Proteomes" id="UP000324748"/>
    </source>
</evidence>
<dbReference type="InterPro" id="IPR036875">
    <property type="entry name" value="Znf_CCHC_sf"/>
</dbReference>
<dbReference type="SUPFAM" id="SSF57756">
    <property type="entry name" value="Retrovirus zinc finger-like domains"/>
    <property type="match status" value="1"/>
</dbReference>
<keyword evidence="1" id="KW-0507">mRNA processing</keyword>
<reference evidence="3 4" key="1">
    <citation type="submission" date="2019-05" db="EMBL/GenBank/DDBJ databases">
        <title>Emergence of the Ug99 lineage of the wheat stem rust pathogen through somatic hybridization.</title>
        <authorList>
            <person name="Li F."/>
            <person name="Upadhyaya N.M."/>
            <person name="Sperschneider J."/>
            <person name="Matny O."/>
            <person name="Nguyen-Phuc H."/>
            <person name="Mago R."/>
            <person name="Raley C."/>
            <person name="Miller M.E."/>
            <person name="Silverstein K.A.T."/>
            <person name="Henningsen E."/>
            <person name="Hirsch C.D."/>
            <person name="Visser B."/>
            <person name="Pretorius Z.A."/>
            <person name="Steffenson B.J."/>
            <person name="Schwessinger B."/>
            <person name="Dodds P.N."/>
            <person name="Figueroa M."/>
        </authorList>
    </citation>
    <scope>NUCLEOTIDE SEQUENCE [LARGE SCALE GENOMIC DNA]</scope>
    <source>
        <strain evidence="3">21-0</strain>
    </source>
</reference>
<comment type="caution">
    <text evidence="3">The sequence shown here is derived from an EMBL/GenBank/DDBJ whole genome shotgun (WGS) entry which is preliminary data.</text>
</comment>
<evidence type="ECO:0008006" key="5">
    <source>
        <dbReference type="Google" id="ProtNLM"/>
    </source>
</evidence>
<organism evidence="3 4">
    <name type="scientific">Puccinia graminis f. sp. tritici</name>
    <dbReference type="NCBI Taxonomy" id="56615"/>
    <lineage>
        <taxon>Eukaryota</taxon>
        <taxon>Fungi</taxon>
        <taxon>Dikarya</taxon>
        <taxon>Basidiomycota</taxon>
        <taxon>Pucciniomycotina</taxon>
        <taxon>Pucciniomycetes</taxon>
        <taxon>Pucciniales</taxon>
        <taxon>Pucciniaceae</taxon>
        <taxon>Puccinia</taxon>
    </lineage>
</organism>
<dbReference type="AlphaFoldDB" id="A0A5B0MU23"/>